<name>A0A6J5PBH5_9CAUD</name>
<accession>A0A6J5PBH5</accession>
<dbReference type="EMBL" id="LR796793">
    <property type="protein sequence ID" value="CAB4166811.1"/>
    <property type="molecule type" value="Genomic_DNA"/>
</dbReference>
<protein>
    <submittedName>
        <fullName evidence="2">Uncharacterized protein</fullName>
    </submittedName>
</protein>
<dbReference type="EMBL" id="LR796565">
    <property type="protein sequence ID" value="CAB4152026.1"/>
    <property type="molecule type" value="Genomic_DNA"/>
</dbReference>
<sequence length="515" mass="54629">MSESIYLVELTGYDSTTSSVVTKYYSTGVGYVTSPSETPANTAFDPRVIQPALLSRNLFGGGRTSGRTQLTFGEIVLANKDAQLDSLLDLGLDGRTVTIRRGLSTAAYPGGFTTVLVGVVEQIDCSVDTVTVRLRAADFKTDIPLQTSKYGGTNVLPAGVDGVAGDLKGKPKPILYGSVTNISPPCVNTAENIYQVNDGAVNAISAVYDQGVALVAGVARASQAALEANIPAAGQFDTWLAGGMFRLGSDPVGPVTCDSAEAATAALRYPAQIADRILKNRLLFSAGVVSSADVTALDLAAPYECGFWWDNETTGTAVLDEVLASAGASWGPDLAGVMRMKQFVAATGTPAYAFVATDIIGNVYRSPVADQDRGVPVWSVIVRYARNYTVQTSGLTASVSEARRGVIAQEWRDVRYTNATVQTKYLLAPEITVETGIVSAADALTEATRLQVLRGVRRDRFEFVVTQDTDTMLLDLNNVVSITHPRYGLATGPSARLIGIEPDARSKTLRLTGWV</sequence>
<evidence type="ECO:0000313" key="1">
    <source>
        <dbReference type="EMBL" id="CAB4152026.1"/>
    </source>
</evidence>
<proteinExistence type="predicted"/>
<evidence type="ECO:0000313" key="2">
    <source>
        <dbReference type="EMBL" id="CAB4166811.1"/>
    </source>
</evidence>
<gene>
    <name evidence="1" type="ORF">UFOVP593_45</name>
    <name evidence="2" type="ORF">UFOVP842_55</name>
</gene>
<reference evidence="2" key="1">
    <citation type="submission" date="2020-04" db="EMBL/GenBank/DDBJ databases">
        <authorList>
            <person name="Chiriac C."/>
            <person name="Salcher M."/>
            <person name="Ghai R."/>
            <person name="Kavagutti S V."/>
        </authorList>
    </citation>
    <scope>NUCLEOTIDE SEQUENCE</scope>
</reference>
<organism evidence="2">
    <name type="scientific">uncultured Caudovirales phage</name>
    <dbReference type="NCBI Taxonomy" id="2100421"/>
    <lineage>
        <taxon>Viruses</taxon>
        <taxon>Duplodnaviria</taxon>
        <taxon>Heunggongvirae</taxon>
        <taxon>Uroviricota</taxon>
        <taxon>Caudoviricetes</taxon>
        <taxon>Peduoviridae</taxon>
        <taxon>Maltschvirus</taxon>
        <taxon>Maltschvirus maltsch</taxon>
    </lineage>
</organism>